<gene>
    <name evidence="3" type="ORF">B4U80_13974</name>
</gene>
<dbReference type="GO" id="GO:0016791">
    <property type="term" value="F:phosphatase activity"/>
    <property type="evidence" value="ECO:0007669"/>
    <property type="project" value="UniProtKB-ARBA"/>
</dbReference>
<dbReference type="PANTHER" id="PTHR11567:SF210">
    <property type="entry name" value="ACID PHOSPHATASE 5-RELATED"/>
    <property type="match status" value="1"/>
</dbReference>
<proteinExistence type="inferred from homology"/>
<accession>A0A443S690</accession>
<keyword evidence="4" id="KW-1185">Reference proteome</keyword>
<dbReference type="PANTHER" id="PTHR11567">
    <property type="entry name" value="ACID PHOSPHATASE-RELATED"/>
    <property type="match status" value="1"/>
</dbReference>
<evidence type="ECO:0000256" key="1">
    <source>
        <dbReference type="ARBA" id="ARBA00005375"/>
    </source>
</evidence>
<sequence length="366" mass="43250">MHVCLKCLLICVTLNFVLGKSKESSNELKSVILFFRHGDRTALETYYDDPNIFYWVKYGLGRLTDKGEQRMRHLGQFLRKRYDSIWPAKENLYIRSSREDRCVESVKHLITGAYNEDFLSNPVKIYNIPIQDDVMLSTASLCPGFDEEFVRVLTLPENQQWVKAYTPLLKLFMEKYSSQCVQCILSAYRFTDNFVLIKEFNLTKPNWVNDTIIRQINDYSNRLFNEYRRTILQRRLRGGLFLKDLQDQMDLIANSKKFYNVRIYSSSQLQVAEIVSALGVFNNEPPPFGSTIMFELYENNYDGMNFVRVYYLNDTYSERPHLLKIENCIDDEFCSFQKLKLQIEKHIPTDWRNECGLPQITNKYNP</sequence>
<evidence type="ECO:0000256" key="2">
    <source>
        <dbReference type="SAM" id="SignalP"/>
    </source>
</evidence>
<dbReference type="InterPro" id="IPR050645">
    <property type="entry name" value="Histidine_acid_phosphatase"/>
</dbReference>
<name>A0A443S690_9ACAR</name>
<organism evidence="3 4">
    <name type="scientific">Leptotrombidium deliense</name>
    <dbReference type="NCBI Taxonomy" id="299467"/>
    <lineage>
        <taxon>Eukaryota</taxon>
        <taxon>Metazoa</taxon>
        <taxon>Ecdysozoa</taxon>
        <taxon>Arthropoda</taxon>
        <taxon>Chelicerata</taxon>
        <taxon>Arachnida</taxon>
        <taxon>Acari</taxon>
        <taxon>Acariformes</taxon>
        <taxon>Trombidiformes</taxon>
        <taxon>Prostigmata</taxon>
        <taxon>Anystina</taxon>
        <taxon>Parasitengona</taxon>
        <taxon>Trombiculoidea</taxon>
        <taxon>Trombiculidae</taxon>
        <taxon>Leptotrombidium</taxon>
    </lineage>
</organism>
<dbReference type="VEuPathDB" id="VectorBase:LDEU009036"/>
<reference evidence="3 4" key="1">
    <citation type="journal article" date="2018" name="Gigascience">
        <title>Genomes of trombidid mites reveal novel predicted allergens and laterally-transferred genes associated with secondary metabolism.</title>
        <authorList>
            <person name="Dong X."/>
            <person name="Chaisiri K."/>
            <person name="Xia D."/>
            <person name="Armstrong S.D."/>
            <person name="Fang Y."/>
            <person name="Donnelly M.J."/>
            <person name="Kadowaki T."/>
            <person name="McGarry J.W."/>
            <person name="Darby A.C."/>
            <person name="Makepeace B.L."/>
        </authorList>
    </citation>
    <scope>NUCLEOTIDE SEQUENCE [LARGE SCALE GENOMIC DNA]</scope>
    <source>
        <strain evidence="3">UoL-UT</strain>
    </source>
</reference>
<feature type="signal peptide" evidence="2">
    <location>
        <begin position="1"/>
        <end position="19"/>
    </location>
</feature>
<dbReference type="InterPro" id="IPR029033">
    <property type="entry name" value="His_PPase_superfam"/>
</dbReference>
<dbReference type="Proteomes" id="UP000288716">
    <property type="component" value="Unassembled WGS sequence"/>
</dbReference>
<comment type="caution">
    <text evidence="3">The sequence shown here is derived from an EMBL/GenBank/DDBJ whole genome shotgun (WGS) entry which is preliminary data.</text>
</comment>
<dbReference type="OrthoDB" id="6511340at2759"/>
<evidence type="ECO:0000313" key="3">
    <source>
        <dbReference type="EMBL" id="RWS23004.1"/>
    </source>
</evidence>
<dbReference type="Gene3D" id="3.40.50.1240">
    <property type="entry name" value="Phosphoglycerate mutase-like"/>
    <property type="match status" value="1"/>
</dbReference>
<dbReference type="CDD" id="cd07061">
    <property type="entry name" value="HP_HAP_like"/>
    <property type="match status" value="1"/>
</dbReference>
<dbReference type="Pfam" id="PF00328">
    <property type="entry name" value="His_Phos_2"/>
    <property type="match status" value="1"/>
</dbReference>
<dbReference type="STRING" id="299467.A0A443S690"/>
<protein>
    <submittedName>
        <fullName evidence="3">Testicular acid phosphatase-like protein</fullName>
    </submittedName>
</protein>
<keyword evidence="2" id="KW-0732">Signal</keyword>
<dbReference type="EMBL" id="NCKV01007359">
    <property type="protein sequence ID" value="RWS23004.1"/>
    <property type="molecule type" value="Genomic_DNA"/>
</dbReference>
<comment type="similarity">
    <text evidence="1">Belongs to the histidine acid phosphatase family.</text>
</comment>
<feature type="chain" id="PRO_5019284470" evidence="2">
    <location>
        <begin position="20"/>
        <end position="366"/>
    </location>
</feature>
<dbReference type="InterPro" id="IPR000560">
    <property type="entry name" value="His_Pase_clade-2"/>
</dbReference>
<evidence type="ECO:0000313" key="4">
    <source>
        <dbReference type="Proteomes" id="UP000288716"/>
    </source>
</evidence>
<dbReference type="SUPFAM" id="SSF53254">
    <property type="entry name" value="Phosphoglycerate mutase-like"/>
    <property type="match status" value="1"/>
</dbReference>
<dbReference type="AlphaFoldDB" id="A0A443S690"/>